<sequence>MTAFFDDFTAWLVRPRLIEPSGLRAPGAWKVLRAMLALHLAVLLLVLLPLLGLWQKLMDLPSPEVFGEVSKAMLVPFVVLLAPVAEELAFRGWLTGRARAVWLVLCGFVAAGFLAMVSLHVYEVPASFAVLGMGLVAPAGWWWLRKRGVVPGFEAAFPVLVWLSIVVFGLSHLSNYPRVSWALLPMVLPQLWAGMTLSYTRMRIGIFGAMLIHAAANGISVSLALLGV</sequence>
<name>A0A124JVN6_9SPHN</name>
<feature type="transmembrane region" description="Helical" evidence="1">
    <location>
        <begin position="34"/>
        <end position="54"/>
    </location>
</feature>
<gene>
    <name evidence="3" type="ORF">AQZ52_04255</name>
</gene>
<dbReference type="GO" id="GO:0080120">
    <property type="term" value="P:CAAX-box protein maturation"/>
    <property type="evidence" value="ECO:0007669"/>
    <property type="project" value="UniProtKB-ARBA"/>
</dbReference>
<feature type="transmembrane region" description="Helical" evidence="1">
    <location>
        <begin position="204"/>
        <end position="226"/>
    </location>
</feature>
<dbReference type="Pfam" id="PF02517">
    <property type="entry name" value="Rce1-like"/>
    <property type="match status" value="2"/>
</dbReference>
<dbReference type="EMBL" id="LLZS01000003">
    <property type="protein sequence ID" value="KUR72470.1"/>
    <property type="molecule type" value="Genomic_DNA"/>
</dbReference>
<accession>A0A124JVN6</accession>
<dbReference type="Proteomes" id="UP000058012">
    <property type="component" value="Unassembled WGS sequence"/>
</dbReference>
<keyword evidence="1" id="KW-0812">Transmembrane</keyword>
<keyword evidence="1" id="KW-0472">Membrane</keyword>
<evidence type="ECO:0000313" key="4">
    <source>
        <dbReference type="Proteomes" id="UP000058012"/>
    </source>
</evidence>
<proteinExistence type="predicted"/>
<keyword evidence="1" id="KW-1133">Transmembrane helix</keyword>
<dbReference type="RefSeq" id="WP_067906672.1">
    <property type="nucleotide sequence ID" value="NZ_KQ954244.1"/>
</dbReference>
<comment type="caution">
    <text evidence="3">The sequence shown here is derived from an EMBL/GenBank/DDBJ whole genome shotgun (WGS) entry which is preliminary data.</text>
</comment>
<feature type="transmembrane region" description="Helical" evidence="1">
    <location>
        <begin position="74"/>
        <end position="94"/>
    </location>
</feature>
<evidence type="ECO:0000259" key="2">
    <source>
        <dbReference type="Pfam" id="PF02517"/>
    </source>
</evidence>
<evidence type="ECO:0000256" key="1">
    <source>
        <dbReference type="SAM" id="Phobius"/>
    </source>
</evidence>
<dbReference type="GO" id="GO:0004175">
    <property type="term" value="F:endopeptidase activity"/>
    <property type="evidence" value="ECO:0007669"/>
    <property type="project" value="UniProtKB-ARBA"/>
</dbReference>
<protein>
    <recommendedName>
        <fullName evidence="2">CAAX prenyl protease 2/Lysostaphin resistance protein A-like domain-containing protein</fullName>
    </recommendedName>
</protein>
<feature type="domain" description="CAAX prenyl protease 2/Lysostaphin resistance protein A-like" evidence="2">
    <location>
        <begin position="158"/>
        <end position="218"/>
    </location>
</feature>
<organism evidence="3 4">
    <name type="scientific">Novosphingobium fuchskuhlense</name>
    <dbReference type="NCBI Taxonomy" id="1117702"/>
    <lineage>
        <taxon>Bacteria</taxon>
        <taxon>Pseudomonadati</taxon>
        <taxon>Pseudomonadota</taxon>
        <taxon>Alphaproteobacteria</taxon>
        <taxon>Sphingomonadales</taxon>
        <taxon>Sphingomonadaceae</taxon>
        <taxon>Novosphingobium</taxon>
    </lineage>
</organism>
<dbReference type="OrthoDB" id="7427644at2"/>
<feature type="transmembrane region" description="Helical" evidence="1">
    <location>
        <begin position="101"/>
        <end position="122"/>
    </location>
</feature>
<feature type="domain" description="CAAX prenyl protease 2/Lysostaphin resistance protein A-like" evidence="2">
    <location>
        <begin position="72"/>
        <end position="150"/>
    </location>
</feature>
<reference evidence="3 4" key="1">
    <citation type="submission" date="2015-10" db="EMBL/GenBank/DDBJ databases">
        <title>Draft genome sequence of Novosphingobium fuchskuhlense DSM 25065 isolated from a surface water sample of the southwest basin of Lake Grosse Fuchskuhle.</title>
        <authorList>
            <person name="Ruckert C."/>
            <person name="Winkler A."/>
            <person name="Glaeser J."/>
            <person name="Grossart H.-P."/>
            <person name="Kalinowski J."/>
            <person name="Glaeser S."/>
        </authorList>
    </citation>
    <scope>NUCLEOTIDE SEQUENCE [LARGE SCALE GENOMIC DNA]</scope>
    <source>
        <strain evidence="3 4">FNE08-7</strain>
    </source>
</reference>
<dbReference type="InterPro" id="IPR003675">
    <property type="entry name" value="Rce1/LyrA-like_dom"/>
</dbReference>
<keyword evidence="4" id="KW-1185">Reference proteome</keyword>
<evidence type="ECO:0000313" key="3">
    <source>
        <dbReference type="EMBL" id="KUR72470.1"/>
    </source>
</evidence>
<feature type="transmembrane region" description="Helical" evidence="1">
    <location>
        <begin position="156"/>
        <end position="173"/>
    </location>
</feature>
<dbReference type="STRING" id="1117702.AQZ52_04255"/>
<feature type="transmembrane region" description="Helical" evidence="1">
    <location>
        <begin position="128"/>
        <end position="144"/>
    </location>
</feature>
<dbReference type="AlphaFoldDB" id="A0A124JVN6"/>